<sequence>MWAALYGMRLRAAARTATIHSARRAQHTSVPLCNASNKKRVTRLPRGMSAFHSPTAAATPPVAHDTQVGAVGAVEDKSSHTHRTIARGATSSSTSPARQLPPWPADALEYNAAAARGGHDARVAWRDDGAGAAAYEDGAIVAAALSFKVVQQLSAAEETAEAQAALRSGGWVCAQCWSVVPATKDGAELAAGTTAAAVATDAPAARLSPFPRTVCPTCHTLRHDAEAWEYIAALRRRPDLMRCEDCGEMNACVSSSPAASSVCRCCGSACTAAKGGARRYRVMMPRLTVAIETDSRPIGHVVVTRNRTTRWRCAACKEINSLQMSVCRNCARGRYDITVDCPACDRPRVLSNALVFGSDAEGAAEQATPAEVSDTFHPRHCHSPSSPRLVCLHCHGPLHGGRVTPASWPMWWCACGVVNSMASYSCQRCRLPREVEDLDVLRRLLRVAPDDDAAASWDFASCTKWLCESCYGVNTASHRVVAAADADAAPSHEEVAGDGAPGPGGRRLAYRRGVATCRHCGAAWHHQLLHDGRAWRCACHALNTASDAACVSCGLPALDGLRVDMLSSWSRGDWRCPTCGGHCYRDRQQCSCGAQRGAAGRGVASV</sequence>
<evidence type="ECO:0000256" key="2">
    <source>
        <dbReference type="ARBA" id="ARBA00022771"/>
    </source>
</evidence>
<accession>A0AAW0F0J6</accession>
<dbReference type="Proteomes" id="UP001430356">
    <property type="component" value="Unassembled WGS sequence"/>
</dbReference>
<evidence type="ECO:0000256" key="4">
    <source>
        <dbReference type="SAM" id="MobiDB-lite"/>
    </source>
</evidence>
<feature type="region of interest" description="Disordered" evidence="4">
    <location>
        <begin position="76"/>
        <end position="99"/>
    </location>
</feature>
<keyword evidence="7" id="KW-1185">Reference proteome</keyword>
<dbReference type="InterPro" id="IPR036280">
    <property type="entry name" value="Multihaem_cyt_sf"/>
</dbReference>
<name>A0AAW0F0J6_9TRYP</name>
<organism evidence="6 7">
    <name type="scientific">Novymonas esmeraldas</name>
    <dbReference type="NCBI Taxonomy" id="1808958"/>
    <lineage>
        <taxon>Eukaryota</taxon>
        <taxon>Discoba</taxon>
        <taxon>Euglenozoa</taxon>
        <taxon>Kinetoplastea</taxon>
        <taxon>Metakinetoplastina</taxon>
        <taxon>Trypanosomatida</taxon>
        <taxon>Trypanosomatidae</taxon>
        <taxon>Novymonas</taxon>
    </lineage>
</organism>
<dbReference type="GO" id="GO:0008270">
    <property type="term" value="F:zinc ion binding"/>
    <property type="evidence" value="ECO:0007669"/>
    <property type="project" value="UniProtKB-KW"/>
</dbReference>
<proteinExistence type="predicted"/>
<keyword evidence="3" id="KW-0862">Zinc</keyword>
<dbReference type="PROSITE" id="PS01358">
    <property type="entry name" value="ZF_RANBP2_1"/>
    <property type="match status" value="1"/>
</dbReference>
<gene>
    <name evidence="6" type="ORF">NESM_000061000</name>
</gene>
<evidence type="ECO:0000256" key="3">
    <source>
        <dbReference type="ARBA" id="ARBA00022833"/>
    </source>
</evidence>
<feature type="domain" description="RanBP2-type" evidence="5">
    <location>
        <begin position="311"/>
        <end position="330"/>
    </location>
</feature>
<keyword evidence="1" id="KW-0479">Metal-binding</keyword>
<evidence type="ECO:0000313" key="7">
    <source>
        <dbReference type="Proteomes" id="UP001430356"/>
    </source>
</evidence>
<dbReference type="SUPFAM" id="SSF48695">
    <property type="entry name" value="Multiheme cytochromes"/>
    <property type="match status" value="1"/>
</dbReference>
<dbReference type="InterPro" id="IPR001876">
    <property type="entry name" value="Znf_RanBP2"/>
</dbReference>
<evidence type="ECO:0000256" key="1">
    <source>
        <dbReference type="ARBA" id="ARBA00022723"/>
    </source>
</evidence>
<dbReference type="AlphaFoldDB" id="A0AAW0F0J6"/>
<reference evidence="6 7" key="1">
    <citation type="journal article" date="2021" name="MBio">
        <title>A New Model Trypanosomatid, Novymonas esmeraldas: Genomic Perception of Its 'Candidatus Pandoraea novymonadis' Endosymbiont.</title>
        <authorList>
            <person name="Zakharova A."/>
            <person name="Saura A."/>
            <person name="Butenko A."/>
            <person name="Podesvova L."/>
            <person name="Warmusova S."/>
            <person name="Kostygov A.Y."/>
            <person name="Nenarokova A."/>
            <person name="Lukes J."/>
            <person name="Opperdoes F.R."/>
            <person name="Yurchenko V."/>
        </authorList>
    </citation>
    <scope>NUCLEOTIDE SEQUENCE [LARGE SCALE GENOMIC DNA]</scope>
    <source>
        <strain evidence="6 7">E262AT.01</strain>
    </source>
</reference>
<dbReference type="EMBL" id="JAECZO010000003">
    <property type="protein sequence ID" value="KAK7200110.1"/>
    <property type="molecule type" value="Genomic_DNA"/>
</dbReference>
<keyword evidence="2" id="KW-0863">Zinc-finger</keyword>
<evidence type="ECO:0000259" key="5">
    <source>
        <dbReference type="PROSITE" id="PS01358"/>
    </source>
</evidence>
<comment type="caution">
    <text evidence="6">The sequence shown here is derived from an EMBL/GenBank/DDBJ whole genome shotgun (WGS) entry which is preliminary data.</text>
</comment>
<dbReference type="SMART" id="SM00547">
    <property type="entry name" value="ZnF_RBZ"/>
    <property type="match status" value="4"/>
</dbReference>
<evidence type="ECO:0000313" key="6">
    <source>
        <dbReference type="EMBL" id="KAK7200110.1"/>
    </source>
</evidence>
<protein>
    <recommendedName>
        <fullName evidence="5">RanBP2-type domain-containing protein</fullName>
    </recommendedName>
</protein>